<organism evidence="5 6">
    <name type="scientific">Aminobacter niigataensis</name>
    <dbReference type="NCBI Taxonomy" id="83265"/>
    <lineage>
        <taxon>Bacteria</taxon>
        <taxon>Pseudomonadati</taxon>
        <taxon>Pseudomonadota</taxon>
        <taxon>Alphaproteobacteria</taxon>
        <taxon>Hyphomicrobiales</taxon>
        <taxon>Phyllobacteriaceae</taxon>
        <taxon>Aminobacter</taxon>
    </lineage>
</organism>
<dbReference type="Pfam" id="PF04828">
    <property type="entry name" value="GFA"/>
    <property type="match status" value="1"/>
</dbReference>
<evidence type="ECO:0000259" key="4">
    <source>
        <dbReference type="PROSITE" id="PS51891"/>
    </source>
</evidence>
<keyword evidence="6" id="KW-1185">Reference proteome</keyword>
<feature type="domain" description="CENP-V/GFA" evidence="4">
    <location>
        <begin position="18"/>
        <end position="137"/>
    </location>
</feature>
<dbReference type="Proteomes" id="UP000539538">
    <property type="component" value="Unassembled WGS sequence"/>
</dbReference>
<gene>
    <name evidence="5" type="ORF">GGQ99_001161</name>
</gene>
<keyword evidence="2" id="KW-0479">Metal-binding</keyword>
<evidence type="ECO:0000256" key="2">
    <source>
        <dbReference type="ARBA" id="ARBA00022723"/>
    </source>
</evidence>
<proteinExistence type="inferred from homology"/>
<evidence type="ECO:0000256" key="1">
    <source>
        <dbReference type="ARBA" id="ARBA00005495"/>
    </source>
</evidence>
<name>A0ABR6KZR7_9HYPH</name>
<dbReference type="PANTHER" id="PTHR28620:SF1">
    <property type="entry name" value="CENP-V_GFA DOMAIN-CONTAINING PROTEIN"/>
    <property type="match status" value="1"/>
</dbReference>
<dbReference type="SUPFAM" id="SSF51316">
    <property type="entry name" value="Mss4-like"/>
    <property type="match status" value="1"/>
</dbReference>
<evidence type="ECO:0000256" key="3">
    <source>
        <dbReference type="ARBA" id="ARBA00022833"/>
    </source>
</evidence>
<evidence type="ECO:0000313" key="6">
    <source>
        <dbReference type="Proteomes" id="UP000539538"/>
    </source>
</evidence>
<accession>A0ABR6KZR7</accession>
<sequence length="137" mass="15042">MPSPSGATLTCEEMDMVIKASCHCKATTFEVTEAPETVTACTCSFCSKRGSLWAYYTPAQFTLTSPPENVSVYEWGSKTVKHGFCAICGCGTFTKTPDWSTGEPDFDNPKVSVNARLFDDFDLDKLEVVVIDGKNLW</sequence>
<comment type="similarity">
    <text evidence="1">Belongs to the Gfa family.</text>
</comment>
<evidence type="ECO:0000313" key="5">
    <source>
        <dbReference type="EMBL" id="MBB4649439.1"/>
    </source>
</evidence>
<dbReference type="InterPro" id="IPR011057">
    <property type="entry name" value="Mss4-like_sf"/>
</dbReference>
<dbReference type="PROSITE" id="PS51891">
    <property type="entry name" value="CENP_V_GFA"/>
    <property type="match status" value="1"/>
</dbReference>
<reference evidence="5 6" key="1">
    <citation type="submission" date="2020-08" db="EMBL/GenBank/DDBJ databases">
        <title>Genomic Encyclopedia of Type Strains, Phase IV (KMG-IV): sequencing the most valuable type-strain genomes for metagenomic binning, comparative biology and taxonomic classification.</title>
        <authorList>
            <person name="Goeker M."/>
        </authorList>
    </citation>
    <scope>NUCLEOTIDE SEQUENCE [LARGE SCALE GENOMIC DNA]</scope>
    <source>
        <strain evidence="5 6">DSM 7050</strain>
    </source>
</reference>
<dbReference type="EMBL" id="JACHOT010000001">
    <property type="protein sequence ID" value="MBB4649439.1"/>
    <property type="molecule type" value="Genomic_DNA"/>
</dbReference>
<dbReference type="PANTHER" id="PTHR28620">
    <property type="entry name" value="CENTROMERE PROTEIN V"/>
    <property type="match status" value="1"/>
</dbReference>
<comment type="caution">
    <text evidence="5">The sequence shown here is derived from an EMBL/GenBank/DDBJ whole genome shotgun (WGS) entry which is preliminary data.</text>
</comment>
<dbReference type="InterPro" id="IPR052355">
    <property type="entry name" value="CENP-V-like"/>
</dbReference>
<protein>
    <recommendedName>
        <fullName evidence="4">CENP-V/GFA domain-containing protein</fullName>
    </recommendedName>
</protein>
<dbReference type="Gene3D" id="2.170.150.70">
    <property type="match status" value="1"/>
</dbReference>
<dbReference type="InterPro" id="IPR006913">
    <property type="entry name" value="CENP-V/GFA"/>
</dbReference>
<keyword evidence="3" id="KW-0862">Zinc</keyword>